<proteinExistence type="inferred from homology"/>
<dbReference type="PIRSF" id="PIRSF019663">
    <property type="entry name" value="Legumain"/>
    <property type="match status" value="1"/>
</dbReference>
<dbReference type="GO" id="GO:0004197">
    <property type="term" value="F:cysteine-type endopeptidase activity"/>
    <property type="evidence" value="ECO:0007669"/>
    <property type="project" value="UniProtKB-EC"/>
</dbReference>
<dbReference type="FunFam" id="3.40.50.1460:FF:000006">
    <property type="entry name" value="Legumain"/>
    <property type="match status" value="1"/>
</dbReference>
<feature type="signal peptide" evidence="9">
    <location>
        <begin position="1"/>
        <end position="21"/>
    </location>
</feature>
<protein>
    <recommendedName>
        <fullName evidence="3">legumain</fullName>
        <ecNumber evidence="3">3.4.22.34</ecNumber>
    </recommendedName>
</protein>
<dbReference type="InterPro" id="IPR001096">
    <property type="entry name" value="Peptidase_C13"/>
</dbReference>
<dbReference type="STRING" id="51028.A0A158QA90"/>
<dbReference type="Gene3D" id="1.10.132.130">
    <property type="match status" value="1"/>
</dbReference>
<dbReference type="Gene3D" id="3.40.50.1460">
    <property type="match status" value="1"/>
</dbReference>
<dbReference type="AlphaFoldDB" id="A0A158QA90"/>
<dbReference type="InterPro" id="IPR046427">
    <property type="entry name" value="Legumain_prodom_sf"/>
</dbReference>
<comment type="similarity">
    <text evidence="2">Belongs to the peptidase C13 family.</text>
</comment>
<gene>
    <name evidence="10" type="ORF">EVEC_LOCUS4146</name>
</gene>
<comment type="catalytic activity">
    <reaction evidence="1">
        <text>Hydrolysis of proteins and small molecule substrates at -Asn-|-Xaa- bonds.</text>
        <dbReference type="EC" id="3.4.22.34"/>
    </reaction>
</comment>
<reference evidence="12" key="1">
    <citation type="submission" date="2016-04" db="UniProtKB">
        <authorList>
            <consortium name="WormBaseParasite"/>
        </authorList>
    </citation>
    <scope>IDENTIFICATION</scope>
</reference>
<evidence type="ECO:0000313" key="12">
    <source>
        <dbReference type="WBParaSite" id="EVEC_0000443801-mRNA-1"/>
    </source>
</evidence>
<dbReference type="GO" id="GO:0051603">
    <property type="term" value="P:proteolysis involved in protein catabolic process"/>
    <property type="evidence" value="ECO:0007669"/>
    <property type="project" value="TreeGrafter"/>
</dbReference>
<keyword evidence="4" id="KW-0645">Protease</keyword>
<dbReference type="GO" id="GO:0006624">
    <property type="term" value="P:vacuolar protein processing"/>
    <property type="evidence" value="ECO:0007669"/>
    <property type="project" value="TreeGrafter"/>
</dbReference>
<evidence type="ECO:0000256" key="4">
    <source>
        <dbReference type="ARBA" id="ARBA00022670"/>
    </source>
</evidence>
<evidence type="ECO:0000313" key="10">
    <source>
        <dbReference type="EMBL" id="VDD89395.1"/>
    </source>
</evidence>
<dbReference type="GO" id="GO:0005773">
    <property type="term" value="C:vacuole"/>
    <property type="evidence" value="ECO:0007669"/>
    <property type="project" value="GOC"/>
</dbReference>
<accession>A0A158QA90</accession>
<dbReference type="PANTHER" id="PTHR12000:SF42">
    <property type="entry name" value="LEGUMAIN"/>
    <property type="match status" value="1"/>
</dbReference>
<evidence type="ECO:0000256" key="3">
    <source>
        <dbReference type="ARBA" id="ARBA00012628"/>
    </source>
</evidence>
<dbReference type="EC" id="3.4.22.34" evidence="3"/>
<feature type="active site" description="Nucleophile" evidence="8">
    <location>
        <position position="209"/>
    </location>
</feature>
<keyword evidence="6" id="KW-0378">Hydrolase</keyword>
<feature type="chain" id="PRO_5043135318" description="legumain" evidence="9">
    <location>
        <begin position="22"/>
        <end position="407"/>
    </location>
</feature>
<dbReference type="PRINTS" id="PR00776">
    <property type="entry name" value="HEMOGLOBNASE"/>
</dbReference>
<dbReference type="Proteomes" id="UP000274131">
    <property type="component" value="Unassembled WGS sequence"/>
</dbReference>
<keyword evidence="7" id="KW-0788">Thiol protease</keyword>
<reference evidence="10 11" key="2">
    <citation type="submission" date="2018-10" db="EMBL/GenBank/DDBJ databases">
        <authorList>
            <consortium name="Pathogen Informatics"/>
        </authorList>
    </citation>
    <scope>NUCLEOTIDE SEQUENCE [LARGE SCALE GENOMIC DNA]</scope>
</reference>
<sequence>MQLIQLISLLFTVLAIHLCFAKRFRRPDFFKRVRYLPAENSLTEDNHPKIWALLVAGSNGWYNYRHQSDVCHAYHILRNHGVPEEQIVTMLYDDIANNKQNPYPGKIFNKPHGDDVYAGVRIDYSGKDVTPENFLAILQGNKTGIKGGNGRVLDSNGGDHIFVYFSDHGGVGLISFPFSILTVKDLNDALKKMHKKKSFNQLVFYLEACESGSMFKSVLKKNIDVYAVTAANERESSWGCYCENDMKLPCLGDQFSVSWMGDSDEEDLSLETLKTQFEIVKQATNKSHVMHYGDFDIADEYVADFQGWSKSPNRKYSAVVSVYFRYPMTAWPSRDVHLLSIKRALQEAKTEQQYKKLEHRIKKIETNPYALKYVYVLTNLCEERIDIEFILEVMLQKCLEIEVVGIF</sequence>
<evidence type="ECO:0000256" key="7">
    <source>
        <dbReference type="ARBA" id="ARBA00022807"/>
    </source>
</evidence>
<evidence type="ECO:0000256" key="2">
    <source>
        <dbReference type="ARBA" id="ARBA00009941"/>
    </source>
</evidence>
<evidence type="ECO:0000313" key="11">
    <source>
        <dbReference type="Proteomes" id="UP000274131"/>
    </source>
</evidence>
<evidence type="ECO:0000256" key="9">
    <source>
        <dbReference type="SAM" id="SignalP"/>
    </source>
</evidence>
<dbReference type="OrthoDB" id="192611at2759"/>
<dbReference type="PANTHER" id="PTHR12000">
    <property type="entry name" value="HEMOGLOBINASE FAMILY MEMBER"/>
    <property type="match status" value="1"/>
</dbReference>
<dbReference type="Pfam" id="PF01650">
    <property type="entry name" value="Peptidase_C13"/>
    <property type="match status" value="1"/>
</dbReference>
<dbReference type="EMBL" id="UXUI01007775">
    <property type="protein sequence ID" value="VDD89395.1"/>
    <property type="molecule type" value="Genomic_DNA"/>
</dbReference>
<evidence type="ECO:0000256" key="6">
    <source>
        <dbReference type="ARBA" id="ARBA00022801"/>
    </source>
</evidence>
<keyword evidence="5 9" id="KW-0732">Signal</keyword>
<evidence type="ECO:0000256" key="1">
    <source>
        <dbReference type="ARBA" id="ARBA00000810"/>
    </source>
</evidence>
<feature type="active site" evidence="8">
    <location>
        <position position="168"/>
    </location>
</feature>
<dbReference type="WBParaSite" id="EVEC_0000443801-mRNA-1">
    <property type="protein sequence ID" value="EVEC_0000443801-mRNA-1"/>
    <property type="gene ID" value="EVEC_0000443801"/>
</dbReference>
<evidence type="ECO:0000256" key="8">
    <source>
        <dbReference type="PIRSR" id="PIRSR019663-1"/>
    </source>
</evidence>
<evidence type="ECO:0000256" key="5">
    <source>
        <dbReference type="ARBA" id="ARBA00022729"/>
    </source>
</evidence>
<organism evidence="12">
    <name type="scientific">Enterobius vermicularis</name>
    <name type="common">Human pinworm</name>
    <dbReference type="NCBI Taxonomy" id="51028"/>
    <lineage>
        <taxon>Eukaryota</taxon>
        <taxon>Metazoa</taxon>
        <taxon>Ecdysozoa</taxon>
        <taxon>Nematoda</taxon>
        <taxon>Chromadorea</taxon>
        <taxon>Rhabditida</taxon>
        <taxon>Spirurina</taxon>
        <taxon>Oxyuridomorpha</taxon>
        <taxon>Oxyuroidea</taxon>
        <taxon>Oxyuridae</taxon>
        <taxon>Enterobius</taxon>
    </lineage>
</organism>
<name>A0A158QA90_ENTVE</name>
<keyword evidence="11" id="KW-1185">Reference proteome</keyword>